<reference evidence="1 2" key="1">
    <citation type="submission" date="2024-01" db="EMBL/GenBank/DDBJ databases">
        <title>Genome insights into Plantactinospora sonchi sp. nov.</title>
        <authorList>
            <person name="Wang L."/>
        </authorList>
    </citation>
    <scope>NUCLEOTIDE SEQUENCE [LARGE SCALE GENOMIC DNA]</scope>
    <source>
        <strain evidence="1 2">NEAU-QY2</strain>
    </source>
</reference>
<sequence length="189" mass="21052">MLWPALRVLSRGELTSDQLRRLLDMLQLDDAPRVEGPGAAKSIAHRTFADTTGTRLVLDLARTGESGWVLALFFDGEPPSTDTVENHRRLLRDIVERLGLTLIDIAPAATADEVHVPPQEPVGAVESSIGYAWDLPYTDLDQLWMHVGLRRNTPRVVKVVKLREVMGSRIWSVAPPALQRQAESFLQDT</sequence>
<name>A0ABU7RXI8_9ACTN</name>
<proteinExistence type="predicted"/>
<dbReference type="Proteomes" id="UP001332243">
    <property type="component" value="Unassembled WGS sequence"/>
</dbReference>
<organism evidence="1 2">
    <name type="scientific">Plantactinospora sonchi</name>
    <dbReference type="NCBI Taxonomy" id="1544735"/>
    <lineage>
        <taxon>Bacteria</taxon>
        <taxon>Bacillati</taxon>
        <taxon>Actinomycetota</taxon>
        <taxon>Actinomycetes</taxon>
        <taxon>Micromonosporales</taxon>
        <taxon>Micromonosporaceae</taxon>
        <taxon>Plantactinospora</taxon>
    </lineage>
</organism>
<evidence type="ECO:0000313" key="2">
    <source>
        <dbReference type="Proteomes" id="UP001332243"/>
    </source>
</evidence>
<protein>
    <submittedName>
        <fullName evidence="1">Uncharacterized protein</fullName>
    </submittedName>
</protein>
<comment type="caution">
    <text evidence="1">The sequence shown here is derived from an EMBL/GenBank/DDBJ whole genome shotgun (WGS) entry which is preliminary data.</text>
</comment>
<dbReference type="EMBL" id="JAZGQK010000019">
    <property type="protein sequence ID" value="MEE6261239.1"/>
    <property type="molecule type" value="Genomic_DNA"/>
</dbReference>
<gene>
    <name evidence="1" type="ORF">V1633_22410</name>
</gene>
<evidence type="ECO:0000313" key="1">
    <source>
        <dbReference type="EMBL" id="MEE6261239.1"/>
    </source>
</evidence>
<accession>A0ABU7RXI8</accession>
<keyword evidence="2" id="KW-1185">Reference proteome</keyword>
<dbReference type="RefSeq" id="WP_331216345.1">
    <property type="nucleotide sequence ID" value="NZ_JAZGQK010000019.1"/>
</dbReference>